<reference evidence="4 5" key="1">
    <citation type="journal article" date="2017" name="Antonie Van Leeuwenhoek">
        <title>Rhizobium rhizosphaerae sp. nov., a novel species isolated from rice rhizosphere.</title>
        <authorList>
            <person name="Zhao J.J."/>
            <person name="Zhang J."/>
            <person name="Zhang R.J."/>
            <person name="Zhang C.W."/>
            <person name="Yin H.Q."/>
            <person name="Zhang X.X."/>
        </authorList>
    </citation>
    <scope>NUCLEOTIDE SEQUENCE [LARGE SCALE GENOMIC DNA]</scope>
    <source>
        <strain evidence="4 5">E3</strain>
    </source>
</reference>
<proteinExistence type="predicted"/>
<evidence type="ECO:0000313" key="4">
    <source>
        <dbReference type="EMBL" id="GAC16161.1"/>
    </source>
</evidence>
<evidence type="ECO:0000256" key="2">
    <source>
        <dbReference type="SAM" id="SignalP"/>
    </source>
</evidence>
<name>K6XWX7_9ALTE</name>
<dbReference type="RefSeq" id="WP_008845963.1">
    <property type="nucleotide sequence ID" value="NZ_BAEN01000067.1"/>
</dbReference>
<dbReference type="STRING" id="1127673.GLIP_3549"/>
<dbReference type="EMBL" id="BAEN01000067">
    <property type="protein sequence ID" value="GAC16161.1"/>
    <property type="molecule type" value="Genomic_DNA"/>
</dbReference>
<gene>
    <name evidence="4" type="ORF">GLIP_3549</name>
</gene>
<feature type="domain" description="Peptidase S9 prolyl oligopeptidase catalytic" evidence="3">
    <location>
        <begin position="446"/>
        <end position="656"/>
    </location>
</feature>
<organism evidence="4 5">
    <name type="scientific">Aliiglaciecola lipolytica E3</name>
    <dbReference type="NCBI Taxonomy" id="1127673"/>
    <lineage>
        <taxon>Bacteria</taxon>
        <taxon>Pseudomonadati</taxon>
        <taxon>Pseudomonadota</taxon>
        <taxon>Gammaproteobacteria</taxon>
        <taxon>Alteromonadales</taxon>
        <taxon>Alteromonadaceae</taxon>
        <taxon>Aliiglaciecola</taxon>
    </lineage>
</organism>
<dbReference type="InterPro" id="IPR029058">
    <property type="entry name" value="AB_hydrolase_fold"/>
</dbReference>
<dbReference type="GO" id="GO:0004252">
    <property type="term" value="F:serine-type endopeptidase activity"/>
    <property type="evidence" value="ECO:0007669"/>
    <property type="project" value="TreeGrafter"/>
</dbReference>
<dbReference type="PANTHER" id="PTHR42776:SF27">
    <property type="entry name" value="DIPEPTIDYL PEPTIDASE FAMILY MEMBER 6"/>
    <property type="match status" value="1"/>
</dbReference>
<keyword evidence="5" id="KW-1185">Reference proteome</keyword>
<feature type="chain" id="PRO_5003896961" description="Peptidase S9 prolyl oligopeptidase catalytic domain-containing protein" evidence="2">
    <location>
        <begin position="19"/>
        <end position="657"/>
    </location>
</feature>
<feature type="signal peptide" evidence="2">
    <location>
        <begin position="1"/>
        <end position="18"/>
    </location>
</feature>
<accession>K6XWX7</accession>
<dbReference type="InterPro" id="IPR001375">
    <property type="entry name" value="Peptidase_S9_cat"/>
</dbReference>
<dbReference type="Proteomes" id="UP000006334">
    <property type="component" value="Unassembled WGS sequence"/>
</dbReference>
<dbReference type="PANTHER" id="PTHR42776">
    <property type="entry name" value="SERINE PEPTIDASE S9 FAMILY MEMBER"/>
    <property type="match status" value="1"/>
</dbReference>
<evidence type="ECO:0000313" key="5">
    <source>
        <dbReference type="Proteomes" id="UP000006334"/>
    </source>
</evidence>
<dbReference type="SUPFAM" id="SSF82171">
    <property type="entry name" value="DPP6 N-terminal domain-like"/>
    <property type="match status" value="1"/>
</dbReference>
<comment type="caution">
    <text evidence="4">The sequence shown here is derived from an EMBL/GenBank/DDBJ whole genome shotgun (WGS) entry which is preliminary data.</text>
</comment>
<sequence>MKTRLILALLLFCIPSFAEQIPVEQFSKHSDYLDMVISPDGKHLLARIQHEGEVSLVFLDAKNMKIVGGVRPKEGDVIHTAQWVSNERVVYQFAEKRLRYDAPIATGELFAINVDGSKQEMLYGWRARENGDRGTRTKKREASYATPEIISLLVDDEKNILILEHPWTLEHNLWYDLRKKHSVISKLNIFNGRKTKVEVLPHPGAQAIANKMGEINFIKWHDENLEVHGAYRENRDSQWLEIVDAFGVNKDLVPTGTSNDGKKILLTGSYGKRDLNTYYVLDLTSKKLSPVFDSMVADIAYTNREPLTNMPVVGISYPGKPQYHYVEENKTAKLHKMLVEAFGEQEVNITSATRDGKKLLVRVSSDVNPGEYYIFDTEKMGAEFIWSNRSWLDPRTMAPMQAFQFTTEDNMEIHGYLTMPLAQKENEKPPMVVVIHGGPHGISETWGFNSEVQFLANRGYAVLQVNFRGSGGYGKQFEQAGYRQWGGKMIKDITDATKYVVSQGYVDGERMCVYGASYGGYAALMASVREPELYNCTIGYVGIYDLNYAYTDSIYMKSHGGRGYFEKVLGTNARELAQFSPVNYADKIKSDVLLIHGEKDSIVSVKNAQAMLASFEAVGKKADYINFEKGGHGLFQEAGRRQVYAALEEFINQHINK</sequence>
<dbReference type="GO" id="GO:0006508">
    <property type="term" value="P:proteolysis"/>
    <property type="evidence" value="ECO:0007669"/>
    <property type="project" value="InterPro"/>
</dbReference>
<dbReference type="SUPFAM" id="SSF53474">
    <property type="entry name" value="alpha/beta-Hydrolases"/>
    <property type="match status" value="1"/>
</dbReference>
<protein>
    <recommendedName>
        <fullName evidence="3">Peptidase S9 prolyl oligopeptidase catalytic domain-containing protein</fullName>
    </recommendedName>
</protein>
<evidence type="ECO:0000256" key="1">
    <source>
        <dbReference type="ARBA" id="ARBA00022801"/>
    </source>
</evidence>
<dbReference type="OrthoDB" id="4269629at2"/>
<keyword evidence="2" id="KW-0732">Signal</keyword>
<dbReference type="eggNOG" id="COG1506">
    <property type="taxonomic scope" value="Bacteria"/>
</dbReference>
<dbReference type="Pfam" id="PF00326">
    <property type="entry name" value="Peptidase_S9"/>
    <property type="match status" value="1"/>
</dbReference>
<dbReference type="AlphaFoldDB" id="K6XWX7"/>
<keyword evidence="1" id="KW-0378">Hydrolase</keyword>
<dbReference type="Gene3D" id="3.40.50.1820">
    <property type="entry name" value="alpha/beta hydrolase"/>
    <property type="match status" value="1"/>
</dbReference>
<evidence type="ECO:0000259" key="3">
    <source>
        <dbReference type="Pfam" id="PF00326"/>
    </source>
</evidence>